<accession>A0ABZ2YFD6</accession>
<dbReference type="InterPro" id="IPR032466">
    <property type="entry name" value="Metal_Hydrolase"/>
</dbReference>
<keyword evidence="1" id="KW-0479">Metal-binding</keyword>
<organism evidence="2 3">
    <name type="scientific">Thermatribacter velox</name>
    <dbReference type="NCBI Taxonomy" id="3039681"/>
    <lineage>
        <taxon>Bacteria</taxon>
        <taxon>Pseudomonadati</taxon>
        <taxon>Atribacterota</taxon>
        <taxon>Atribacteria</taxon>
        <taxon>Atribacterales</taxon>
        <taxon>Thermatribacteraceae</taxon>
        <taxon>Thermatribacter</taxon>
    </lineage>
</organism>
<sequence>MSFWIDIHAHLDDPGFAKDIEEVIKRAEEAKVKIIVSNATSLESALQTLAIAECFPGVYAALGIHPQEIKDVLPDFSRLADYLQHPKVVAVGEIGLDYYWDKSHVENQKRAFLTQIELARTYGLPVIVHSRESEQDVLSILEMYARDIPVIWHCFSGDREIVQKLLPMRVGFSFGGVLTFPKAHRVRETVLSVPRERLFLETDAPYLAPQKKRGKRNEPAFLVYTATFLCELLGIPVEDFQNLLISNFFAFFGREKFLGEFGEL</sequence>
<reference evidence="2 3" key="1">
    <citation type="submission" date="2023-03" db="EMBL/GenBank/DDBJ databases">
        <title>Novel Species.</title>
        <authorList>
            <person name="Ma S."/>
        </authorList>
    </citation>
    <scope>NUCLEOTIDE SEQUENCE [LARGE SCALE GENOMIC DNA]</scope>
    <source>
        <strain evidence="2 3">B11</strain>
    </source>
</reference>
<gene>
    <name evidence="2" type="ORF">QBE54_01625</name>
</gene>
<evidence type="ECO:0000313" key="3">
    <source>
        <dbReference type="Proteomes" id="UP001461341"/>
    </source>
</evidence>
<dbReference type="NCBIfam" id="TIGR00010">
    <property type="entry name" value="YchF/TatD family DNA exonuclease"/>
    <property type="match status" value="1"/>
</dbReference>
<protein>
    <submittedName>
        <fullName evidence="2">TatD family hydrolase</fullName>
    </submittedName>
</protein>
<dbReference type="InterPro" id="IPR001130">
    <property type="entry name" value="TatD-like"/>
</dbReference>
<proteinExistence type="predicted"/>
<name>A0ABZ2YFD6_9BACT</name>
<dbReference type="SUPFAM" id="SSF51556">
    <property type="entry name" value="Metallo-dependent hydrolases"/>
    <property type="match status" value="1"/>
</dbReference>
<keyword evidence="2" id="KW-0378">Hydrolase</keyword>
<dbReference type="Proteomes" id="UP001461341">
    <property type="component" value="Chromosome"/>
</dbReference>
<dbReference type="Pfam" id="PF01026">
    <property type="entry name" value="TatD_DNase"/>
    <property type="match status" value="1"/>
</dbReference>
<dbReference type="RefSeq" id="WP_369018623.1">
    <property type="nucleotide sequence ID" value="NZ_CP121689.1"/>
</dbReference>
<dbReference type="PIRSF" id="PIRSF005902">
    <property type="entry name" value="DNase_TatD"/>
    <property type="match status" value="1"/>
</dbReference>
<evidence type="ECO:0000313" key="2">
    <source>
        <dbReference type="EMBL" id="WZL76458.1"/>
    </source>
</evidence>
<dbReference type="InterPro" id="IPR015991">
    <property type="entry name" value="TatD/YcfH-like"/>
</dbReference>
<dbReference type="PANTHER" id="PTHR46124">
    <property type="entry name" value="D-AMINOACYL-TRNA DEACYLASE"/>
    <property type="match status" value="1"/>
</dbReference>
<keyword evidence="3" id="KW-1185">Reference proteome</keyword>
<evidence type="ECO:0000256" key="1">
    <source>
        <dbReference type="ARBA" id="ARBA00022723"/>
    </source>
</evidence>
<dbReference type="PANTHER" id="PTHR46124:SF2">
    <property type="entry name" value="D-AMINOACYL-TRNA DEACYLASE"/>
    <property type="match status" value="1"/>
</dbReference>
<dbReference type="CDD" id="cd01310">
    <property type="entry name" value="TatD_DNAse"/>
    <property type="match status" value="1"/>
</dbReference>
<dbReference type="GO" id="GO:0016787">
    <property type="term" value="F:hydrolase activity"/>
    <property type="evidence" value="ECO:0007669"/>
    <property type="project" value="UniProtKB-KW"/>
</dbReference>
<dbReference type="EMBL" id="CP121689">
    <property type="protein sequence ID" value="WZL76458.1"/>
    <property type="molecule type" value="Genomic_DNA"/>
</dbReference>
<dbReference type="Gene3D" id="3.20.20.140">
    <property type="entry name" value="Metal-dependent hydrolases"/>
    <property type="match status" value="1"/>
</dbReference>